<gene>
    <name evidence="2" type="ORF">BDU57DRAFT_2613</name>
</gene>
<evidence type="ECO:0000313" key="3">
    <source>
        <dbReference type="Proteomes" id="UP000800096"/>
    </source>
</evidence>
<accession>A0A6A5QWH1</accession>
<dbReference type="AlphaFoldDB" id="A0A6A5QWH1"/>
<dbReference type="EMBL" id="ML979132">
    <property type="protein sequence ID" value="KAF1920075.1"/>
    <property type="molecule type" value="Genomic_DNA"/>
</dbReference>
<feature type="transmembrane region" description="Helical" evidence="1">
    <location>
        <begin position="12"/>
        <end position="36"/>
    </location>
</feature>
<organism evidence="2 3">
    <name type="scientific">Ampelomyces quisqualis</name>
    <name type="common">Powdery mildew agent</name>
    <dbReference type="NCBI Taxonomy" id="50730"/>
    <lineage>
        <taxon>Eukaryota</taxon>
        <taxon>Fungi</taxon>
        <taxon>Dikarya</taxon>
        <taxon>Ascomycota</taxon>
        <taxon>Pezizomycotina</taxon>
        <taxon>Dothideomycetes</taxon>
        <taxon>Pleosporomycetidae</taxon>
        <taxon>Pleosporales</taxon>
        <taxon>Pleosporineae</taxon>
        <taxon>Phaeosphaeriaceae</taxon>
        <taxon>Ampelomyces</taxon>
    </lineage>
</organism>
<protein>
    <submittedName>
        <fullName evidence="2">Uncharacterized protein</fullName>
    </submittedName>
</protein>
<keyword evidence="3" id="KW-1185">Reference proteome</keyword>
<reference evidence="2" key="1">
    <citation type="journal article" date="2020" name="Stud. Mycol.">
        <title>101 Dothideomycetes genomes: a test case for predicting lifestyles and emergence of pathogens.</title>
        <authorList>
            <person name="Haridas S."/>
            <person name="Albert R."/>
            <person name="Binder M."/>
            <person name="Bloem J."/>
            <person name="Labutti K."/>
            <person name="Salamov A."/>
            <person name="Andreopoulos B."/>
            <person name="Baker S."/>
            <person name="Barry K."/>
            <person name="Bills G."/>
            <person name="Bluhm B."/>
            <person name="Cannon C."/>
            <person name="Castanera R."/>
            <person name="Culley D."/>
            <person name="Daum C."/>
            <person name="Ezra D."/>
            <person name="Gonzalez J."/>
            <person name="Henrissat B."/>
            <person name="Kuo A."/>
            <person name="Liang C."/>
            <person name="Lipzen A."/>
            <person name="Lutzoni F."/>
            <person name="Magnuson J."/>
            <person name="Mondo S."/>
            <person name="Nolan M."/>
            <person name="Ohm R."/>
            <person name="Pangilinan J."/>
            <person name="Park H.-J."/>
            <person name="Ramirez L."/>
            <person name="Alfaro M."/>
            <person name="Sun H."/>
            <person name="Tritt A."/>
            <person name="Yoshinaga Y."/>
            <person name="Zwiers L.-H."/>
            <person name="Turgeon B."/>
            <person name="Goodwin S."/>
            <person name="Spatafora J."/>
            <person name="Crous P."/>
            <person name="Grigoriev I."/>
        </authorList>
    </citation>
    <scope>NUCLEOTIDE SEQUENCE</scope>
    <source>
        <strain evidence="2">HMLAC05119</strain>
    </source>
</reference>
<name>A0A6A5QWH1_AMPQU</name>
<evidence type="ECO:0000313" key="2">
    <source>
        <dbReference type="EMBL" id="KAF1920075.1"/>
    </source>
</evidence>
<dbReference type="Proteomes" id="UP000800096">
    <property type="component" value="Unassembled WGS sequence"/>
</dbReference>
<proteinExistence type="predicted"/>
<keyword evidence="1" id="KW-0812">Transmembrane</keyword>
<keyword evidence="1" id="KW-1133">Transmembrane helix</keyword>
<evidence type="ECO:0000256" key="1">
    <source>
        <dbReference type="SAM" id="Phobius"/>
    </source>
</evidence>
<sequence length="83" mass="9737">MRGRKKQTGSTVCVQLHLVCVGAVVVRLQCFVWVGYRSFKQLRRGTSFYLQKIFSPAMPRSHYWLHALRALQKNTCGCRRHFH</sequence>
<keyword evidence="1" id="KW-0472">Membrane</keyword>